<evidence type="ECO:0000256" key="1">
    <source>
        <dbReference type="SAM" id="MobiDB-lite"/>
    </source>
</evidence>
<keyword evidence="3" id="KW-1185">Reference proteome</keyword>
<protein>
    <submittedName>
        <fullName evidence="2">Uncharacterized protein</fullName>
    </submittedName>
</protein>
<dbReference type="Proteomes" id="UP001281761">
    <property type="component" value="Unassembled WGS sequence"/>
</dbReference>
<accession>A0ABQ9XUJ2</accession>
<sequence length="158" mass="18145">MSTKVMDIHSQLETAEMDILELPDCLSRRLALPTAAQITSQPCSMMGGGPDQEQNDCESQPQPHQYDEWKHPIQIQKFSFDSSNSVASKFRRLRRMMDSLRIDQATVPSLVLYNYAPEMEKNTPHQRQTVIDHKSHRLKEYKSKASSNFEAVIDYSIS</sequence>
<organism evidence="2 3">
    <name type="scientific">Blattamonas nauphoetae</name>
    <dbReference type="NCBI Taxonomy" id="2049346"/>
    <lineage>
        <taxon>Eukaryota</taxon>
        <taxon>Metamonada</taxon>
        <taxon>Preaxostyla</taxon>
        <taxon>Oxymonadida</taxon>
        <taxon>Blattamonas</taxon>
    </lineage>
</organism>
<gene>
    <name evidence="2" type="ORF">BLNAU_9873</name>
</gene>
<proteinExistence type="predicted"/>
<reference evidence="2 3" key="1">
    <citation type="journal article" date="2022" name="bioRxiv">
        <title>Genomics of Preaxostyla Flagellates Illuminates Evolutionary Transitions and the Path Towards Mitochondrial Loss.</title>
        <authorList>
            <person name="Novak L.V.F."/>
            <person name="Treitli S.C."/>
            <person name="Pyrih J."/>
            <person name="Halakuc P."/>
            <person name="Pipaliya S.V."/>
            <person name="Vacek V."/>
            <person name="Brzon O."/>
            <person name="Soukal P."/>
            <person name="Eme L."/>
            <person name="Dacks J.B."/>
            <person name="Karnkowska A."/>
            <person name="Elias M."/>
            <person name="Hampl V."/>
        </authorList>
    </citation>
    <scope>NUCLEOTIDE SEQUENCE [LARGE SCALE GENOMIC DNA]</scope>
    <source>
        <strain evidence="2">NAU3</strain>
        <tissue evidence="2">Gut</tissue>
    </source>
</reference>
<name>A0ABQ9XUJ2_9EUKA</name>
<evidence type="ECO:0000313" key="2">
    <source>
        <dbReference type="EMBL" id="KAK2955144.1"/>
    </source>
</evidence>
<comment type="caution">
    <text evidence="2">The sequence shown here is derived from an EMBL/GenBank/DDBJ whole genome shotgun (WGS) entry which is preliminary data.</text>
</comment>
<evidence type="ECO:0000313" key="3">
    <source>
        <dbReference type="Proteomes" id="UP001281761"/>
    </source>
</evidence>
<dbReference type="EMBL" id="JARBJD010000070">
    <property type="protein sequence ID" value="KAK2955144.1"/>
    <property type="molecule type" value="Genomic_DNA"/>
</dbReference>
<feature type="region of interest" description="Disordered" evidence="1">
    <location>
        <begin position="41"/>
        <end position="65"/>
    </location>
</feature>